<evidence type="ECO:0000313" key="17">
    <source>
        <dbReference type="EMBL" id="AOZ97284.1"/>
    </source>
</evidence>
<feature type="binding site" evidence="16">
    <location>
        <begin position="8"/>
        <end position="15"/>
    </location>
    <ligand>
        <name>ATP</name>
        <dbReference type="ChEBI" id="CHEBI:30616"/>
    </ligand>
</feature>
<dbReference type="GO" id="GO:0005524">
    <property type="term" value="F:ATP binding"/>
    <property type="evidence" value="ECO:0007669"/>
    <property type="project" value="UniProtKB-UniRule"/>
</dbReference>
<dbReference type="RefSeq" id="WP_071176901.1">
    <property type="nucleotide sequence ID" value="NZ_CP017831.1"/>
</dbReference>
<evidence type="ECO:0000256" key="9">
    <source>
        <dbReference type="ARBA" id="ARBA00022741"/>
    </source>
</evidence>
<comment type="subcellular location">
    <subcellularLocation>
        <location evidence="3 16">Cytoplasm</location>
    </subcellularLocation>
</comment>
<feature type="binding site" evidence="16">
    <location>
        <begin position="107"/>
        <end position="110"/>
    </location>
    <ligand>
        <name>substrate</name>
    </ligand>
</feature>
<name>A0A1D9P4L4_9FIRM</name>
<evidence type="ECO:0000256" key="1">
    <source>
        <dbReference type="ARBA" id="ARBA00001206"/>
    </source>
</evidence>
<proteinExistence type="inferred from homology"/>
<dbReference type="HAMAP" id="MF_01274">
    <property type="entry name" value="Pantothen_kinase_3"/>
    <property type="match status" value="1"/>
</dbReference>
<dbReference type="NCBIfam" id="TIGR00671">
    <property type="entry name" value="baf"/>
    <property type="match status" value="1"/>
</dbReference>
<keyword evidence="12 16" id="KW-0630">Potassium</keyword>
<keyword evidence="11 16" id="KW-0067">ATP-binding</keyword>
<evidence type="ECO:0000256" key="8">
    <source>
        <dbReference type="ARBA" id="ARBA00022679"/>
    </source>
</evidence>
<dbReference type="GO" id="GO:0005737">
    <property type="term" value="C:cytoplasm"/>
    <property type="evidence" value="ECO:0007669"/>
    <property type="project" value="UniProtKB-SubCell"/>
</dbReference>
<comment type="function">
    <text evidence="16">Catalyzes the phosphorylation of pantothenate (Pan), the first step in CoA biosynthesis.</text>
</comment>
<keyword evidence="9 16" id="KW-0547">Nucleotide-binding</keyword>
<evidence type="ECO:0000256" key="16">
    <source>
        <dbReference type="HAMAP-Rule" id="MF_01274"/>
    </source>
</evidence>
<evidence type="ECO:0000256" key="15">
    <source>
        <dbReference type="ARBA" id="ARBA00040883"/>
    </source>
</evidence>
<dbReference type="OrthoDB" id="9804707at2"/>
<comment type="cofactor">
    <cofactor evidence="2">
        <name>K(+)</name>
        <dbReference type="ChEBI" id="CHEBI:29103"/>
    </cofactor>
</comment>
<dbReference type="PANTHER" id="PTHR34265:SF1">
    <property type="entry name" value="TYPE III PANTOTHENATE KINASE"/>
    <property type="match status" value="1"/>
</dbReference>
<dbReference type="KEGG" id="bhu:bhn_I2251"/>
<dbReference type="UniPathway" id="UPA00241">
    <property type="reaction ID" value="UER00352"/>
</dbReference>
<evidence type="ECO:0000256" key="13">
    <source>
        <dbReference type="ARBA" id="ARBA00022993"/>
    </source>
</evidence>
<evidence type="ECO:0000256" key="5">
    <source>
        <dbReference type="ARBA" id="ARBA00011738"/>
    </source>
</evidence>
<evidence type="ECO:0000256" key="4">
    <source>
        <dbReference type="ARBA" id="ARBA00005225"/>
    </source>
</evidence>
<dbReference type="EC" id="2.7.1.33" evidence="6 16"/>
<keyword evidence="10 16" id="KW-0418">Kinase</keyword>
<comment type="catalytic activity">
    <reaction evidence="1 16">
        <text>(R)-pantothenate + ATP = (R)-4'-phosphopantothenate + ADP + H(+)</text>
        <dbReference type="Rhea" id="RHEA:16373"/>
        <dbReference type="ChEBI" id="CHEBI:10986"/>
        <dbReference type="ChEBI" id="CHEBI:15378"/>
        <dbReference type="ChEBI" id="CHEBI:29032"/>
        <dbReference type="ChEBI" id="CHEBI:30616"/>
        <dbReference type="ChEBI" id="CHEBI:456216"/>
        <dbReference type="EC" id="2.7.1.33"/>
    </reaction>
</comment>
<keyword evidence="8 16" id="KW-0808">Transferase</keyword>
<evidence type="ECO:0000256" key="2">
    <source>
        <dbReference type="ARBA" id="ARBA00001958"/>
    </source>
</evidence>
<comment type="subunit">
    <text evidence="5 16">Homodimer.</text>
</comment>
<keyword evidence="7 16" id="KW-0963">Cytoplasm</keyword>
<dbReference type="AlphaFoldDB" id="A0A1D9P4L4"/>
<evidence type="ECO:0000256" key="10">
    <source>
        <dbReference type="ARBA" id="ARBA00022777"/>
    </source>
</evidence>
<dbReference type="Pfam" id="PF03309">
    <property type="entry name" value="Pan_kinase"/>
    <property type="match status" value="1"/>
</dbReference>
<keyword evidence="16" id="KW-0479">Metal-binding</keyword>
<sequence>MGKILTVDIGNSNIVVGVWDGESLERTGRIQTRRDYLVKELQYAFTEFGVCGAECAYEGAILSSVVPELNDVCLDALKEITGRRPLLMGPLLDTGIDLSEYAPGSIGMDRIVDVTAAATMYGAPALVCDLGTCTTITVADLGDAHHKGRIIGGMICPGVQLSLNAEAEHTSQLPKLRASEVKELLGKDTSSNMMSGAVVGCGLMLSELAKRLTYEMPELKVVVTGGLGKLVIPWIKCDAKVHYEPDLLLRGLRDIFVANK</sequence>
<reference evidence="18" key="1">
    <citation type="submission" date="2016-10" db="EMBL/GenBank/DDBJ databases">
        <title>The complete genome sequence of the rumen bacterium Butyrivibrio hungatei MB2003.</title>
        <authorList>
            <person name="Palevich N."/>
            <person name="Kelly W.J."/>
            <person name="Leahy S.C."/>
            <person name="Altermann E."/>
            <person name="Rakonjac J."/>
            <person name="Attwood G.T."/>
        </authorList>
    </citation>
    <scope>NUCLEOTIDE SEQUENCE [LARGE SCALE GENOMIC DNA]</scope>
    <source>
        <strain evidence="18">MB2003</strain>
    </source>
</reference>
<comment type="cofactor">
    <cofactor evidence="16">
        <name>NH4(+)</name>
        <dbReference type="ChEBI" id="CHEBI:28938"/>
    </cofactor>
    <cofactor evidence="16">
        <name>K(+)</name>
        <dbReference type="ChEBI" id="CHEBI:29103"/>
    </cofactor>
    <text evidence="16">A monovalent cation. Ammonium or potassium.</text>
</comment>
<evidence type="ECO:0000256" key="7">
    <source>
        <dbReference type="ARBA" id="ARBA00022490"/>
    </source>
</evidence>
<organism evidence="17 18">
    <name type="scientific">Butyrivibrio hungatei</name>
    <dbReference type="NCBI Taxonomy" id="185008"/>
    <lineage>
        <taxon>Bacteria</taxon>
        <taxon>Bacillati</taxon>
        <taxon>Bacillota</taxon>
        <taxon>Clostridia</taxon>
        <taxon>Lachnospirales</taxon>
        <taxon>Lachnospiraceae</taxon>
        <taxon>Butyrivibrio</taxon>
    </lineage>
</organism>
<comment type="pathway">
    <text evidence="4 16">Cofactor biosynthesis; coenzyme A biosynthesis; CoA from (R)-pantothenate: step 1/5.</text>
</comment>
<keyword evidence="13 16" id="KW-0173">Coenzyme A biosynthesis</keyword>
<comment type="similarity">
    <text evidence="14 16">Belongs to the type III pantothenate kinase family.</text>
</comment>
<dbReference type="SUPFAM" id="SSF53067">
    <property type="entry name" value="Actin-like ATPase domain"/>
    <property type="match status" value="2"/>
</dbReference>
<evidence type="ECO:0000256" key="14">
    <source>
        <dbReference type="ARBA" id="ARBA00038036"/>
    </source>
</evidence>
<feature type="active site" description="Proton acceptor" evidence="16">
    <location>
        <position position="109"/>
    </location>
</feature>
<feature type="binding site" evidence="16">
    <location>
        <position position="129"/>
    </location>
    <ligand>
        <name>K(+)</name>
        <dbReference type="ChEBI" id="CHEBI:29103"/>
    </ligand>
</feature>
<feature type="binding site" evidence="16">
    <location>
        <position position="132"/>
    </location>
    <ligand>
        <name>ATP</name>
        <dbReference type="ChEBI" id="CHEBI:30616"/>
    </ligand>
</feature>
<dbReference type="InterPro" id="IPR043129">
    <property type="entry name" value="ATPase_NBD"/>
</dbReference>
<gene>
    <name evidence="16" type="primary">coaX</name>
    <name evidence="17" type="ORF">bhn_I2251</name>
</gene>
<protein>
    <recommendedName>
        <fullName evidence="15 16">Type III pantothenate kinase</fullName>
        <ecNumber evidence="6 16">2.7.1.33</ecNumber>
    </recommendedName>
    <alternativeName>
        <fullName evidence="16">PanK-III</fullName>
    </alternativeName>
    <alternativeName>
        <fullName evidence="16">Pantothenic acid kinase</fullName>
    </alternativeName>
</protein>
<accession>A0A1D9P4L4</accession>
<dbReference type="Gene3D" id="3.30.420.40">
    <property type="match status" value="2"/>
</dbReference>
<keyword evidence="18" id="KW-1185">Reference proteome</keyword>
<dbReference type="EMBL" id="CP017831">
    <property type="protein sequence ID" value="AOZ97284.1"/>
    <property type="molecule type" value="Genomic_DNA"/>
</dbReference>
<dbReference type="GO" id="GO:0015937">
    <property type="term" value="P:coenzyme A biosynthetic process"/>
    <property type="evidence" value="ECO:0007669"/>
    <property type="project" value="UniProtKB-UniRule"/>
</dbReference>
<dbReference type="Proteomes" id="UP000179284">
    <property type="component" value="Chromosome I"/>
</dbReference>
<evidence type="ECO:0000256" key="3">
    <source>
        <dbReference type="ARBA" id="ARBA00004496"/>
    </source>
</evidence>
<dbReference type="GO" id="GO:0046872">
    <property type="term" value="F:metal ion binding"/>
    <property type="evidence" value="ECO:0007669"/>
    <property type="project" value="UniProtKB-KW"/>
</dbReference>
<dbReference type="PANTHER" id="PTHR34265">
    <property type="entry name" value="TYPE III PANTOTHENATE KINASE"/>
    <property type="match status" value="1"/>
</dbReference>
<evidence type="ECO:0000256" key="11">
    <source>
        <dbReference type="ARBA" id="ARBA00022840"/>
    </source>
</evidence>
<comment type="caution">
    <text evidence="16">Lacks conserved residue(s) required for the propagation of feature annotation.</text>
</comment>
<dbReference type="InterPro" id="IPR004619">
    <property type="entry name" value="Type_III_PanK"/>
</dbReference>
<evidence type="ECO:0000313" key="18">
    <source>
        <dbReference type="Proteomes" id="UP000179284"/>
    </source>
</evidence>
<dbReference type="GO" id="GO:0004594">
    <property type="term" value="F:pantothenate kinase activity"/>
    <property type="evidence" value="ECO:0007669"/>
    <property type="project" value="UniProtKB-UniRule"/>
</dbReference>
<dbReference type="CDD" id="cd24015">
    <property type="entry name" value="ASKHA_NBD_PanK-III"/>
    <property type="match status" value="1"/>
</dbReference>
<feature type="binding site" evidence="16">
    <location>
        <position position="189"/>
    </location>
    <ligand>
        <name>substrate</name>
    </ligand>
</feature>
<evidence type="ECO:0000256" key="12">
    <source>
        <dbReference type="ARBA" id="ARBA00022958"/>
    </source>
</evidence>
<evidence type="ECO:0000256" key="6">
    <source>
        <dbReference type="ARBA" id="ARBA00012102"/>
    </source>
</evidence>